<sequence length="109" mass="12112">MIDRRRSLWWVLVCAVAFALVGMHHIAQEPAAPTAVVMSEGHELPQPHGDHDILHLCLVVLAVLIALGMFLVRRVTMTEWPRPAPRRETTPRAPPPSGSLLDSLCVLRL</sequence>
<dbReference type="Proteomes" id="UP000006281">
    <property type="component" value="Chromosome"/>
</dbReference>
<dbReference type="OrthoDB" id="3698755at2"/>
<dbReference type="PATRIC" id="fig|1179773.3.peg.2631"/>
<dbReference type="HOGENOM" id="CLU_155042_0_0_11"/>
<feature type="transmembrane region" description="Helical" evidence="2">
    <location>
        <begin position="53"/>
        <end position="72"/>
    </location>
</feature>
<evidence type="ECO:0000313" key="3">
    <source>
        <dbReference type="EMBL" id="CCH29946.1"/>
    </source>
</evidence>
<name>K0JVD8_SACES</name>
<dbReference type="RefSeq" id="WP_015100058.1">
    <property type="nucleotide sequence ID" value="NC_019673.1"/>
</dbReference>
<keyword evidence="4" id="KW-1185">Reference proteome</keyword>
<feature type="transmembrane region" description="Helical" evidence="2">
    <location>
        <begin position="7"/>
        <end position="27"/>
    </location>
</feature>
<keyword evidence="2" id="KW-0812">Transmembrane</keyword>
<dbReference type="KEGG" id="sesp:BN6_26330"/>
<evidence type="ECO:0000313" key="4">
    <source>
        <dbReference type="Proteomes" id="UP000006281"/>
    </source>
</evidence>
<dbReference type="EMBL" id="HE804045">
    <property type="protein sequence ID" value="CCH29946.1"/>
    <property type="molecule type" value="Genomic_DNA"/>
</dbReference>
<evidence type="ECO:0000256" key="2">
    <source>
        <dbReference type="SAM" id="Phobius"/>
    </source>
</evidence>
<protein>
    <submittedName>
        <fullName evidence="3">Uncharacterized protein</fullName>
    </submittedName>
</protein>
<accession>K0JVD8</accession>
<dbReference type="STRING" id="1179773.BN6_26330"/>
<organism evidence="3 4">
    <name type="scientific">Saccharothrix espanaensis (strain ATCC 51144 / DSM 44229 / JCM 9112 / NBRC 15066 / NRRL 15764)</name>
    <dbReference type="NCBI Taxonomy" id="1179773"/>
    <lineage>
        <taxon>Bacteria</taxon>
        <taxon>Bacillati</taxon>
        <taxon>Actinomycetota</taxon>
        <taxon>Actinomycetes</taxon>
        <taxon>Pseudonocardiales</taxon>
        <taxon>Pseudonocardiaceae</taxon>
        <taxon>Saccharothrix</taxon>
    </lineage>
</organism>
<feature type="region of interest" description="Disordered" evidence="1">
    <location>
        <begin position="81"/>
        <end position="102"/>
    </location>
</feature>
<keyword evidence="2" id="KW-0472">Membrane</keyword>
<evidence type="ECO:0000256" key="1">
    <source>
        <dbReference type="SAM" id="MobiDB-lite"/>
    </source>
</evidence>
<dbReference type="AlphaFoldDB" id="K0JVD8"/>
<proteinExistence type="predicted"/>
<gene>
    <name evidence="3" type="ordered locus">BN6_26330</name>
</gene>
<reference evidence="3 4" key="1">
    <citation type="journal article" date="2012" name="BMC Genomics">
        <title>Complete genome sequence of Saccharothrix espanaensis DSM 44229T and comparison to the other completely sequenced Pseudonocardiaceae.</title>
        <authorList>
            <person name="Strobel T."/>
            <person name="Al-Dilaimi A."/>
            <person name="Blom J."/>
            <person name="Gessner A."/>
            <person name="Kalinowski J."/>
            <person name="Luzhetska M."/>
            <person name="Puhler A."/>
            <person name="Szczepanowski R."/>
            <person name="Bechthold A."/>
            <person name="Ruckert C."/>
        </authorList>
    </citation>
    <scope>NUCLEOTIDE SEQUENCE [LARGE SCALE GENOMIC DNA]</scope>
    <source>
        <strain evidence="4">ATCC 51144 / DSM 44229 / JCM 9112 / NBRC 15066 / NRRL 15764</strain>
    </source>
</reference>
<dbReference type="eggNOG" id="ENOG5030U7C">
    <property type="taxonomic scope" value="Bacteria"/>
</dbReference>
<keyword evidence="2" id="KW-1133">Transmembrane helix</keyword>